<dbReference type="Pfam" id="PF08309">
    <property type="entry name" value="LVIVD"/>
    <property type="match status" value="4"/>
</dbReference>
<dbReference type="RefSeq" id="WP_141648445.1">
    <property type="nucleotide sequence ID" value="NZ_VIFM01000313.1"/>
</dbReference>
<comment type="caution">
    <text evidence="1">The sequence shown here is derived from an EMBL/GenBank/DDBJ whole genome shotgun (WGS) entry which is preliminary data.</text>
</comment>
<name>A0A540WL54_9BACT</name>
<gene>
    <name evidence="1" type="ORF">FJV41_43085</name>
</gene>
<accession>A0A540WL54</accession>
<evidence type="ECO:0000313" key="1">
    <source>
        <dbReference type="EMBL" id="TQF09741.1"/>
    </source>
</evidence>
<keyword evidence="2" id="KW-1185">Reference proteome</keyword>
<organism evidence="1 2">
    <name type="scientific">Myxococcus llanfairpwllgwyngyllgogerychwyrndrobwllllantysiliogogogochensis</name>
    <dbReference type="NCBI Taxonomy" id="2590453"/>
    <lineage>
        <taxon>Bacteria</taxon>
        <taxon>Pseudomonadati</taxon>
        <taxon>Myxococcota</taxon>
        <taxon>Myxococcia</taxon>
        <taxon>Myxococcales</taxon>
        <taxon>Cystobacterineae</taxon>
        <taxon>Myxococcaceae</taxon>
        <taxon>Myxococcus</taxon>
    </lineage>
</organism>
<dbReference type="InterPro" id="IPR013211">
    <property type="entry name" value="LVIVD"/>
</dbReference>
<dbReference type="Gene3D" id="2.130.10.10">
    <property type="entry name" value="YVTN repeat-like/Quinoprotein amine dehydrogenase"/>
    <property type="match status" value="1"/>
</dbReference>
<protein>
    <recommendedName>
        <fullName evidence="3">Lipoprotein</fullName>
    </recommendedName>
</protein>
<dbReference type="InterPro" id="IPR011047">
    <property type="entry name" value="Quinoprotein_ADH-like_sf"/>
</dbReference>
<sequence>MRRFFLLSSTLVLALGCGKDDDSKNKAECHLAAINLSACQRSSLAAVQSTGVWNVNVGLNDGTGSVGALKLSGGSGAQILGLSVTERQLTEDTFYLAADVVDTYGRTVRYAFAGCEASAPTKLEGTFRRCVDGALDLQGTFKGARLERNAGEGESSGVELVKELALPRGAARDLTVSGGYAYVPAGPEGFFVFDVTNPAEARRVGEGNPGNDVYTDVAVKGTTLFVASQKNGLALYNVANPAAPAFLRALADPAVEVVSLAVEGNLLFAASPAPNGEVLIFDVTTPVQPKLVDRYFVEGAQPQGGEVPMDVMAVGNRLYVSNWTYGVTVSDITTPSTPKLLGRFSGGTSRTVAVGTVGDRTLAFSAGEDWDAHLTVLDVASPANVLQVGEFRIRPEVSIRALALSGAKLYVAHYQDGLRVLDVSNPSVPRQVAYYNTWRETDAGRGVSFFEGLNSVNVPGDGYVYATDSSRGLLIFRETP</sequence>
<dbReference type="AlphaFoldDB" id="A0A540WL54"/>
<dbReference type="PROSITE" id="PS51257">
    <property type="entry name" value="PROKAR_LIPOPROTEIN"/>
    <property type="match status" value="1"/>
</dbReference>
<dbReference type="EMBL" id="VIFM01000313">
    <property type="protein sequence ID" value="TQF09741.1"/>
    <property type="molecule type" value="Genomic_DNA"/>
</dbReference>
<dbReference type="SUPFAM" id="SSF50998">
    <property type="entry name" value="Quinoprotein alcohol dehydrogenase-like"/>
    <property type="match status" value="1"/>
</dbReference>
<dbReference type="OrthoDB" id="5487315at2"/>
<evidence type="ECO:0000313" key="2">
    <source>
        <dbReference type="Proteomes" id="UP000315369"/>
    </source>
</evidence>
<dbReference type="Proteomes" id="UP000315369">
    <property type="component" value="Unassembled WGS sequence"/>
</dbReference>
<evidence type="ECO:0008006" key="3">
    <source>
        <dbReference type="Google" id="ProtNLM"/>
    </source>
</evidence>
<dbReference type="InterPro" id="IPR015943">
    <property type="entry name" value="WD40/YVTN_repeat-like_dom_sf"/>
</dbReference>
<proteinExistence type="predicted"/>
<reference evidence="1 2" key="1">
    <citation type="submission" date="2019-06" db="EMBL/GenBank/DDBJ databases">
        <authorList>
            <person name="Livingstone P."/>
            <person name="Whitworth D."/>
        </authorList>
    </citation>
    <scope>NUCLEOTIDE SEQUENCE [LARGE SCALE GENOMIC DNA]</scope>
    <source>
        <strain evidence="1 2">AM401</strain>
    </source>
</reference>